<dbReference type="GO" id="GO:0016646">
    <property type="term" value="F:oxidoreductase activity, acting on the CH-NH group of donors, NAD or NADP as acceptor"/>
    <property type="evidence" value="ECO:0007669"/>
    <property type="project" value="TreeGrafter"/>
</dbReference>
<evidence type="ECO:0000259" key="1">
    <source>
        <dbReference type="Pfam" id="PF13460"/>
    </source>
</evidence>
<dbReference type="AlphaFoldDB" id="A0A1H6Z2V9"/>
<dbReference type="SUPFAM" id="SSF51735">
    <property type="entry name" value="NAD(P)-binding Rossmann-fold domains"/>
    <property type="match status" value="1"/>
</dbReference>
<proteinExistence type="predicted"/>
<dbReference type="PANTHER" id="PTHR43355:SF2">
    <property type="entry name" value="FLAVIN REDUCTASE (NADPH)"/>
    <property type="match status" value="1"/>
</dbReference>
<gene>
    <name evidence="2" type="ORF">SAMN04488127_1933</name>
</gene>
<dbReference type="InterPro" id="IPR016040">
    <property type="entry name" value="NAD(P)-bd_dom"/>
</dbReference>
<dbReference type="InterPro" id="IPR036291">
    <property type="entry name" value="NAD(P)-bd_dom_sf"/>
</dbReference>
<sequence length="206" mass="22719">MNILIMGGTGRVGSCIVRQALEDGHRVSVLVRNPEKLQIEDEHLTVIQGDALNQDAIKRAMHGADVVVSALNTDGGTTLSESMPLIIKAMETEGIRRIITIGTAGILQSRVTPDVLRYQSSESKRKTTRAAEEHEKVYNLLRESNLDWTIVCPTYLPDGERLGNYRTETDFLPEGGSKISVPDTAEFAYGQIESGEYIKKRVGIAY</sequence>
<dbReference type="PANTHER" id="PTHR43355">
    <property type="entry name" value="FLAVIN REDUCTASE (NADPH)"/>
    <property type="match status" value="1"/>
</dbReference>
<accession>A0A1H6Z2V9</accession>
<dbReference type="RefSeq" id="WP_092052966.1">
    <property type="nucleotide sequence ID" value="NZ_FNZF01000003.1"/>
</dbReference>
<dbReference type="CDD" id="cd05244">
    <property type="entry name" value="BVR-B_like_SDR_a"/>
    <property type="match status" value="1"/>
</dbReference>
<dbReference type="Gene3D" id="3.40.50.720">
    <property type="entry name" value="NAD(P)-binding Rossmann-like Domain"/>
    <property type="match status" value="1"/>
</dbReference>
<dbReference type="Proteomes" id="UP000199200">
    <property type="component" value="Unassembled WGS sequence"/>
</dbReference>
<evidence type="ECO:0000313" key="3">
    <source>
        <dbReference type="Proteomes" id="UP000199200"/>
    </source>
</evidence>
<reference evidence="3" key="1">
    <citation type="submission" date="2016-10" db="EMBL/GenBank/DDBJ databases">
        <authorList>
            <person name="Varghese N."/>
            <person name="Submissions S."/>
        </authorList>
    </citation>
    <scope>NUCLEOTIDE SEQUENCE [LARGE SCALE GENOMIC DNA]</scope>
    <source>
        <strain evidence="3">CGMCC 1.6763</strain>
    </source>
</reference>
<feature type="domain" description="NAD(P)-binding" evidence="1">
    <location>
        <begin position="7"/>
        <end position="192"/>
    </location>
</feature>
<organism evidence="2 3">
    <name type="scientific">Bhargavaea ginsengi</name>
    <dbReference type="NCBI Taxonomy" id="426757"/>
    <lineage>
        <taxon>Bacteria</taxon>
        <taxon>Bacillati</taxon>
        <taxon>Bacillota</taxon>
        <taxon>Bacilli</taxon>
        <taxon>Bacillales</taxon>
        <taxon>Caryophanaceae</taxon>
        <taxon>Bhargavaea</taxon>
    </lineage>
</organism>
<name>A0A1H6Z2V9_9BACL</name>
<dbReference type="OrthoDB" id="9785372at2"/>
<keyword evidence="3" id="KW-1185">Reference proteome</keyword>
<dbReference type="STRING" id="426757.SAMN04488127_1933"/>
<dbReference type="EMBL" id="FNZF01000003">
    <property type="protein sequence ID" value="SEJ47741.1"/>
    <property type="molecule type" value="Genomic_DNA"/>
</dbReference>
<dbReference type="InterPro" id="IPR051606">
    <property type="entry name" value="Polyketide_Oxido-like"/>
</dbReference>
<dbReference type="Pfam" id="PF13460">
    <property type="entry name" value="NAD_binding_10"/>
    <property type="match status" value="1"/>
</dbReference>
<evidence type="ECO:0000313" key="2">
    <source>
        <dbReference type="EMBL" id="SEJ47741.1"/>
    </source>
</evidence>
<protein>
    <submittedName>
        <fullName evidence="2">Putative NADH-flavin reductase</fullName>
    </submittedName>
</protein>